<evidence type="ECO:0000256" key="1">
    <source>
        <dbReference type="ARBA" id="ARBA00007831"/>
    </source>
</evidence>
<keyword evidence="2 4" id="KW-0677">Repeat</keyword>
<dbReference type="GO" id="GO:0005634">
    <property type="term" value="C:nucleus"/>
    <property type="evidence" value="ECO:0007669"/>
    <property type="project" value="TreeGrafter"/>
</dbReference>
<dbReference type="PANTHER" id="PTHR10502">
    <property type="entry name" value="ANNEXIN"/>
    <property type="match status" value="1"/>
</dbReference>
<comment type="caution">
    <text evidence="6">The sequence shown here is derived from an EMBL/GenBank/DDBJ whole genome shotgun (WGS) entry which is preliminary data.</text>
</comment>
<dbReference type="GO" id="GO:0005509">
    <property type="term" value="F:calcium ion binding"/>
    <property type="evidence" value="ECO:0007669"/>
    <property type="project" value="InterPro"/>
</dbReference>
<keyword evidence="4" id="KW-0111">Calcium/phospholipid-binding</keyword>
<comment type="domain">
    <text evidence="4">A pair of annexin repeats may form one binding site for calcium and phospholipid.</text>
</comment>
<gene>
    <name evidence="6" type="ORF">CHS0354_004725</name>
</gene>
<keyword evidence="3 4" id="KW-0041">Annexin</keyword>
<dbReference type="InterPro" id="IPR037104">
    <property type="entry name" value="Annexin_sf"/>
</dbReference>
<dbReference type="Gene3D" id="1.10.220.10">
    <property type="entry name" value="Annexin"/>
    <property type="match status" value="2"/>
</dbReference>
<evidence type="ECO:0000256" key="5">
    <source>
        <dbReference type="SAM" id="MobiDB-lite"/>
    </source>
</evidence>
<dbReference type="PROSITE" id="PS51897">
    <property type="entry name" value="ANNEXIN_2"/>
    <property type="match status" value="2"/>
</dbReference>
<dbReference type="GO" id="GO:0005544">
    <property type="term" value="F:calcium-dependent phospholipid binding"/>
    <property type="evidence" value="ECO:0007669"/>
    <property type="project" value="UniProtKB-KW"/>
</dbReference>
<dbReference type="SUPFAM" id="SSF47874">
    <property type="entry name" value="Annexin"/>
    <property type="match status" value="1"/>
</dbReference>
<dbReference type="GO" id="GO:0005737">
    <property type="term" value="C:cytoplasm"/>
    <property type="evidence" value="ECO:0007669"/>
    <property type="project" value="TreeGrafter"/>
</dbReference>
<evidence type="ECO:0000256" key="3">
    <source>
        <dbReference type="ARBA" id="ARBA00023216"/>
    </source>
</evidence>
<proteinExistence type="inferred from homology"/>
<keyword evidence="4" id="KW-0106">Calcium</keyword>
<name>A0AAE0T587_9BIVA</name>
<dbReference type="GO" id="GO:0005886">
    <property type="term" value="C:plasma membrane"/>
    <property type="evidence" value="ECO:0007669"/>
    <property type="project" value="TreeGrafter"/>
</dbReference>
<accession>A0AAE0T587</accession>
<dbReference type="Pfam" id="PF00191">
    <property type="entry name" value="Annexin"/>
    <property type="match status" value="2"/>
</dbReference>
<dbReference type="GO" id="GO:0001786">
    <property type="term" value="F:phosphatidylserine binding"/>
    <property type="evidence" value="ECO:0007669"/>
    <property type="project" value="TreeGrafter"/>
</dbReference>
<dbReference type="InterPro" id="IPR018252">
    <property type="entry name" value="Annexin_repeat_CS"/>
</dbReference>
<evidence type="ECO:0000256" key="4">
    <source>
        <dbReference type="RuleBase" id="RU003540"/>
    </source>
</evidence>
<dbReference type="Proteomes" id="UP001195483">
    <property type="component" value="Unassembled WGS sequence"/>
</dbReference>
<evidence type="ECO:0000256" key="2">
    <source>
        <dbReference type="ARBA" id="ARBA00022737"/>
    </source>
</evidence>
<dbReference type="GO" id="GO:0012506">
    <property type="term" value="C:vesicle membrane"/>
    <property type="evidence" value="ECO:0007669"/>
    <property type="project" value="TreeGrafter"/>
</dbReference>
<dbReference type="SMART" id="SM00335">
    <property type="entry name" value="ANX"/>
    <property type="match status" value="2"/>
</dbReference>
<evidence type="ECO:0000313" key="7">
    <source>
        <dbReference type="Proteomes" id="UP001195483"/>
    </source>
</evidence>
<feature type="region of interest" description="Disordered" evidence="5">
    <location>
        <begin position="107"/>
        <end position="132"/>
    </location>
</feature>
<feature type="compositionally biased region" description="Basic and acidic residues" evidence="5">
    <location>
        <begin position="111"/>
        <end position="132"/>
    </location>
</feature>
<dbReference type="InterPro" id="IPR018502">
    <property type="entry name" value="Annexin_repeat"/>
</dbReference>
<dbReference type="PROSITE" id="PS00223">
    <property type="entry name" value="ANNEXIN_1"/>
    <property type="match status" value="1"/>
</dbReference>
<dbReference type="InterPro" id="IPR001464">
    <property type="entry name" value="Annexin"/>
</dbReference>
<organism evidence="6 7">
    <name type="scientific">Potamilus streckersoni</name>
    <dbReference type="NCBI Taxonomy" id="2493646"/>
    <lineage>
        <taxon>Eukaryota</taxon>
        <taxon>Metazoa</taxon>
        <taxon>Spiralia</taxon>
        <taxon>Lophotrochozoa</taxon>
        <taxon>Mollusca</taxon>
        <taxon>Bivalvia</taxon>
        <taxon>Autobranchia</taxon>
        <taxon>Heteroconchia</taxon>
        <taxon>Palaeoheterodonta</taxon>
        <taxon>Unionida</taxon>
        <taxon>Unionoidea</taxon>
        <taxon>Unionidae</taxon>
        <taxon>Ambleminae</taxon>
        <taxon>Lampsilini</taxon>
        <taxon>Potamilus</taxon>
    </lineage>
</organism>
<reference evidence="6" key="1">
    <citation type="journal article" date="2021" name="Genome Biol. Evol.">
        <title>A High-Quality Reference Genome for a Parasitic Bivalve with Doubly Uniparental Inheritance (Bivalvia: Unionida).</title>
        <authorList>
            <person name="Smith C.H."/>
        </authorList>
    </citation>
    <scope>NUCLEOTIDE SEQUENCE</scope>
    <source>
        <strain evidence="6">CHS0354</strain>
    </source>
</reference>
<reference evidence="6" key="2">
    <citation type="journal article" date="2021" name="Genome Biol. Evol.">
        <title>Developing a high-quality reference genome for a parasitic bivalve with doubly uniparental inheritance (Bivalvia: Unionida).</title>
        <authorList>
            <person name="Smith C.H."/>
        </authorList>
    </citation>
    <scope>NUCLEOTIDE SEQUENCE</scope>
    <source>
        <strain evidence="6">CHS0354</strain>
        <tissue evidence="6">Mantle</tissue>
    </source>
</reference>
<dbReference type="FunFam" id="1.10.220.10:FF:000003">
    <property type="entry name" value="Annexin"/>
    <property type="match status" value="1"/>
</dbReference>
<dbReference type="PANTHER" id="PTHR10502:SF102">
    <property type="entry name" value="ANNEXIN B11"/>
    <property type="match status" value="1"/>
</dbReference>
<dbReference type="FunFam" id="1.10.220.10:FF:000004">
    <property type="entry name" value="Annexin"/>
    <property type="match status" value="1"/>
</dbReference>
<evidence type="ECO:0000313" key="6">
    <source>
        <dbReference type="EMBL" id="KAK3604062.1"/>
    </source>
</evidence>
<dbReference type="EMBL" id="JAEAOA010000350">
    <property type="protein sequence ID" value="KAK3604062.1"/>
    <property type="molecule type" value="Genomic_DNA"/>
</dbReference>
<dbReference type="PRINTS" id="PR00196">
    <property type="entry name" value="ANNEXIN"/>
</dbReference>
<dbReference type="AlphaFoldDB" id="A0AAE0T587"/>
<protein>
    <recommendedName>
        <fullName evidence="4">Annexin</fullName>
    </recommendedName>
</protein>
<sequence>MLRGSSNLHRKNSDERFEDLEKKIDLHGKSTAKRFEDVEKKFLSQNENITKRLQDVEKKLWLHGKGAVGERHSLVEEEVAKRQEEIVQITRENTFCMKDGFLQKPHPKAQKIKENGNWKTSEKKSPTGENKSDPFFAMEMENLNQEGTVKPYDNFNADQDAEVLHNAMKGFGTDENALNNVLCYRSNPQRQEIASVYKNMFGKDLVKDIRSETSGNFFTTLKALLMRPAEYDAYQLRKAMKGLRTDKEVLIEILCTSSNAQITEIIKVYKEKFNRDLEKDVESSTSGDFRSFLISLVLANRSDSKEVDHNMAIQDAKVTEILFGFLNKII</sequence>
<keyword evidence="7" id="KW-1185">Reference proteome</keyword>
<reference evidence="6" key="3">
    <citation type="submission" date="2023-05" db="EMBL/GenBank/DDBJ databases">
        <authorList>
            <person name="Smith C.H."/>
        </authorList>
    </citation>
    <scope>NUCLEOTIDE SEQUENCE</scope>
    <source>
        <strain evidence="6">CHS0354</strain>
        <tissue evidence="6">Mantle</tissue>
    </source>
</reference>
<comment type="similarity">
    <text evidence="1 4">Belongs to the annexin family.</text>
</comment>